<keyword evidence="1 4" id="KW-0378">Hydrolase</keyword>
<evidence type="ECO:0000259" key="3">
    <source>
        <dbReference type="Pfam" id="PF08386"/>
    </source>
</evidence>
<dbReference type="GO" id="GO:0016020">
    <property type="term" value="C:membrane"/>
    <property type="evidence" value="ECO:0007669"/>
    <property type="project" value="TreeGrafter"/>
</dbReference>
<dbReference type="PANTHER" id="PTHR43798">
    <property type="entry name" value="MONOACYLGLYCEROL LIPASE"/>
    <property type="match status" value="1"/>
</dbReference>
<evidence type="ECO:0000313" key="5">
    <source>
        <dbReference type="Proteomes" id="UP000595917"/>
    </source>
</evidence>
<dbReference type="InterPro" id="IPR000073">
    <property type="entry name" value="AB_hydrolase_1"/>
</dbReference>
<dbReference type="EMBL" id="CP067089">
    <property type="protein sequence ID" value="QQO08742.1"/>
    <property type="molecule type" value="Genomic_DNA"/>
</dbReference>
<dbReference type="KEGG" id="bhc:JFL75_17715"/>
<protein>
    <submittedName>
        <fullName evidence="4">Alpha/beta hydrolase</fullName>
    </submittedName>
</protein>
<evidence type="ECO:0000259" key="2">
    <source>
        <dbReference type="Pfam" id="PF00561"/>
    </source>
</evidence>
<dbReference type="SUPFAM" id="SSF53474">
    <property type="entry name" value="alpha/beta-Hydrolases"/>
    <property type="match status" value="1"/>
</dbReference>
<dbReference type="InterPro" id="IPR029058">
    <property type="entry name" value="AB_hydrolase_fold"/>
</dbReference>
<proteinExistence type="predicted"/>
<gene>
    <name evidence="4" type="ORF">JFL75_17715</name>
</gene>
<name>A0A7T7XM15_9SPIR</name>
<dbReference type="Pfam" id="PF00561">
    <property type="entry name" value="Abhydrolase_1"/>
    <property type="match status" value="1"/>
</dbReference>
<dbReference type="AlphaFoldDB" id="A0A7T7XM15"/>
<feature type="domain" description="AB hydrolase-1" evidence="2">
    <location>
        <begin position="19"/>
        <end position="130"/>
    </location>
</feature>
<dbReference type="RefSeq" id="WP_215626048.1">
    <property type="nucleotide sequence ID" value="NZ_CP067089.2"/>
</dbReference>
<dbReference type="InterPro" id="IPR050266">
    <property type="entry name" value="AB_hydrolase_sf"/>
</dbReference>
<dbReference type="Pfam" id="PF08386">
    <property type="entry name" value="Abhydrolase_4"/>
    <property type="match status" value="1"/>
</dbReference>
<reference evidence="4" key="1">
    <citation type="submission" date="2021-01" db="EMBL/GenBank/DDBJ databases">
        <title>Description of Breznakiella homolactica.</title>
        <authorList>
            <person name="Song Y."/>
            <person name="Brune A."/>
        </authorList>
    </citation>
    <scope>NUCLEOTIDE SEQUENCE</scope>
    <source>
        <strain evidence="4">RmG30</strain>
    </source>
</reference>
<evidence type="ECO:0000256" key="1">
    <source>
        <dbReference type="ARBA" id="ARBA00022801"/>
    </source>
</evidence>
<keyword evidence="5" id="KW-1185">Reference proteome</keyword>
<dbReference type="PANTHER" id="PTHR43798:SF31">
    <property type="entry name" value="AB HYDROLASE SUPERFAMILY PROTEIN YCLE"/>
    <property type="match status" value="1"/>
</dbReference>
<evidence type="ECO:0000313" key="4">
    <source>
        <dbReference type="EMBL" id="QQO08742.1"/>
    </source>
</evidence>
<dbReference type="GO" id="GO:0016787">
    <property type="term" value="F:hydrolase activity"/>
    <property type="evidence" value="ECO:0007669"/>
    <property type="project" value="UniProtKB-KW"/>
</dbReference>
<dbReference type="Gene3D" id="3.40.50.1820">
    <property type="entry name" value="alpha/beta hydrolase"/>
    <property type="match status" value="2"/>
</dbReference>
<dbReference type="Proteomes" id="UP000595917">
    <property type="component" value="Chromosome"/>
</dbReference>
<feature type="domain" description="Peptidase S33 tripeptidyl aminopeptidase-like C-terminal" evidence="3">
    <location>
        <begin position="159"/>
        <end position="220"/>
    </location>
</feature>
<sequence length="226" mass="25758">MEVNVNGVTLYYKKTGSGPALVLLHGNGEDHTIFDELTEKLKDRFTLYAPDSRNHGRSEQTEVYAYETMAEDIFQFIKKLDLAPVYLLGFSDGGIIGLLLAMKHPEVLRKAALLGVNLKPEDFTEESYAYVKETYEQTGDPLFKLMLEQPDIPLEALRDVHVPLLLMAGENDIYRPELYRDLVRTLPDARLITMEGHDHSSYIEHSDLIGNDVRAFFEESRQKPIP</sequence>
<dbReference type="InterPro" id="IPR013595">
    <property type="entry name" value="Pept_S33_TAP-like_C"/>
</dbReference>
<organism evidence="4 5">
    <name type="scientific">Breznakiella homolactica</name>
    <dbReference type="NCBI Taxonomy" id="2798577"/>
    <lineage>
        <taxon>Bacteria</taxon>
        <taxon>Pseudomonadati</taxon>
        <taxon>Spirochaetota</taxon>
        <taxon>Spirochaetia</taxon>
        <taxon>Spirochaetales</taxon>
        <taxon>Breznakiellaceae</taxon>
        <taxon>Breznakiella</taxon>
    </lineage>
</organism>
<accession>A0A7T7XM15</accession>